<gene>
    <name evidence="2" type="ORF">BJ959_000303</name>
</gene>
<evidence type="ECO:0000313" key="3">
    <source>
        <dbReference type="Proteomes" id="UP000552883"/>
    </source>
</evidence>
<reference evidence="2 3" key="1">
    <citation type="submission" date="2020-08" db="EMBL/GenBank/DDBJ databases">
        <title>Sequencing the genomes of 1000 actinobacteria strains.</title>
        <authorList>
            <person name="Klenk H.-P."/>
        </authorList>
    </citation>
    <scope>NUCLEOTIDE SEQUENCE [LARGE SCALE GENOMIC DNA]</scope>
    <source>
        <strain evidence="2 3">DSM 23889</strain>
    </source>
</reference>
<sequence length="167" mass="18725">MTTDVNAWRGVIAALANPDARRVLGLLLAERDAAPALESLAPKRRSRVLQQLFEAGLITRDDAPVLRAERFAEILAAVPVERPTGLHRFIVDGRLDHYPSRAADRELVLRYLLDRAAPDIDEVIDERTVTERLADLSDDPVTMRRYLVDAGLLDRAADGSTYRRTDR</sequence>
<evidence type="ECO:0000313" key="2">
    <source>
        <dbReference type="EMBL" id="MBB5616807.1"/>
    </source>
</evidence>
<dbReference type="AlphaFoldDB" id="A0A840XIV9"/>
<dbReference type="RefSeq" id="WP_165878967.1">
    <property type="nucleotide sequence ID" value="NZ_BAAANZ010000001.1"/>
</dbReference>
<name>A0A840XIV9_9MICO</name>
<dbReference type="Proteomes" id="UP000552883">
    <property type="component" value="Unassembled WGS sequence"/>
</dbReference>
<comment type="caution">
    <text evidence="2">The sequence shown here is derived from an EMBL/GenBank/DDBJ whole genome shotgun (WGS) entry which is preliminary data.</text>
</comment>
<proteinExistence type="predicted"/>
<organism evidence="2 3">
    <name type="scientific">Microcella frigidaquae</name>
    <dbReference type="NCBI Taxonomy" id="424758"/>
    <lineage>
        <taxon>Bacteria</taxon>
        <taxon>Bacillati</taxon>
        <taxon>Actinomycetota</taxon>
        <taxon>Actinomycetes</taxon>
        <taxon>Micrococcales</taxon>
        <taxon>Microbacteriaceae</taxon>
        <taxon>Microcella</taxon>
    </lineage>
</organism>
<evidence type="ECO:0000259" key="1">
    <source>
        <dbReference type="Pfam" id="PF09860"/>
    </source>
</evidence>
<dbReference type="EMBL" id="JACHBS010000001">
    <property type="protein sequence ID" value="MBB5616807.1"/>
    <property type="molecule type" value="Genomic_DNA"/>
</dbReference>
<feature type="domain" description="DUF2087" evidence="1">
    <location>
        <begin position="94"/>
        <end position="164"/>
    </location>
</feature>
<dbReference type="InterPro" id="IPR018656">
    <property type="entry name" value="DUF2087"/>
</dbReference>
<protein>
    <recommendedName>
        <fullName evidence="1">DUF2087 domain-containing protein</fullName>
    </recommendedName>
</protein>
<keyword evidence="3" id="KW-1185">Reference proteome</keyword>
<dbReference type="Pfam" id="PF09860">
    <property type="entry name" value="DUF2087"/>
    <property type="match status" value="1"/>
</dbReference>
<accession>A0A840XIV9</accession>